<sequence length="272" mass="30063">MASTMFSSSSCIASNTYRRKHGLNCNLQIRNDFVLEETSSNDRDDHEKLVSGLLKRRSLVLQSGFVPLVTSVTAFGFPAPGLAVIKQGPLAGRVPGLSEPDEQGWRTYQRPDDKSGGHGVGWSPIIPYLFKVSGDWDEVPVSIADLGGTEIDLRFANPKQGRLFVIVAPVRRFSDVLGDNTTIQEIGTPEKVISAFGPEVTGENVEGKVLSMEVAEHSGRRYYQYELEPPHVFITATAAGNRLYLFCVTGSGLQWKRNYQDLKRIAQSFRIV</sequence>
<proteinExistence type="predicted"/>
<evidence type="ECO:0000313" key="3">
    <source>
        <dbReference type="Proteomes" id="UP000813463"/>
    </source>
</evidence>
<accession>A0A9R0I3V0</accession>
<keyword evidence="3" id="KW-1185">Reference proteome</keyword>
<protein>
    <submittedName>
        <fullName evidence="4">PsbP domain-containing protein 4, chloroplastic</fullName>
    </submittedName>
</protein>
<dbReference type="SUPFAM" id="SSF55724">
    <property type="entry name" value="Mog1p/PsbP-like"/>
    <property type="match status" value="1"/>
</dbReference>
<dbReference type="OrthoDB" id="496416at2759"/>
<evidence type="ECO:0000313" key="4">
    <source>
        <dbReference type="RefSeq" id="XP_021841805.1"/>
    </source>
</evidence>
<reference evidence="4" key="2">
    <citation type="submission" date="2025-08" db="UniProtKB">
        <authorList>
            <consortium name="RefSeq"/>
        </authorList>
    </citation>
    <scope>IDENTIFICATION</scope>
    <source>
        <tissue evidence="4">Leaf</tissue>
    </source>
</reference>
<feature type="domain" description="PsbP C-terminal" evidence="2">
    <location>
        <begin position="160"/>
        <end position="271"/>
    </location>
</feature>
<dbReference type="GO" id="GO:0048564">
    <property type="term" value="P:photosystem I assembly"/>
    <property type="evidence" value="ECO:0000318"/>
    <property type="project" value="GO_Central"/>
</dbReference>
<dbReference type="Gene3D" id="3.40.1000.10">
    <property type="entry name" value="Mog1/PsbP, alpha/beta/alpha sandwich"/>
    <property type="match status" value="1"/>
</dbReference>
<dbReference type="PANTHER" id="PTHR31407:SF38">
    <property type="entry name" value="PSBP DOMAIN-CONTAINING PROTEIN 4, CHLOROPLASTIC"/>
    <property type="match status" value="1"/>
</dbReference>
<name>A0A9R0I3V0_SPIOL</name>
<dbReference type="InterPro" id="IPR016123">
    <property type="entry name" value="Mog1/PsbP_a/b/a-sand"/>
</dbReference>
<dbReference type="KEGG" id="soe:110782051"/>
<dbReference type="PANTHER" id="PTHR31407">
    <property type="match status" value="1"/>
</dbReference>
<organism evidence="3 4">
    <name type="scientific">Spinacia oleracea</name>
    <name type="common">Spinach</name>
    <dbReference type="NCBI Taxonomy" id="3562"/>
    <lineage>
        <taxon>Eukaryota</taxon>
        <taxon>Viridiplantae</taxon>
        <taxon>Streptophyta</taxon>
        <taxon>Embryophyta</taxon>
        <taxon>Tracheophyta</taxon>
        <taxon>Spermatophyta</taxon>
        <taxon>Magnoliopsida</taxon>
        <taxon>eudicotyledons</taxon>
        <taxon>Gunneridae</taxon>
        <taxon>Pentapetalae</taxon>
        <taxon>Caryophyllales</taxon>
        <taxon>Chenopodiaceae</taxon>
        <taxon>Chenopodioideae</taxon>
        <taxon>Anserineae</taxon>
        <taxon>Spinacia</taxon>
    </lineage>
</organism>
<dbReference type="Pfam" id="PF01789">
    <property type="entry name" value="PsbP"/>
    <property type="match status" value="1"/>
</dbReference>
<gene>
    <name evidence="4" type="primary">LOC110782051</name>
</gene>
<feature type="region of interest" description="Disordered" evidence="1">
    <location>
        <begin position="96"/>
        <end position="119"/>
    </location>
</feature>
<dbReference type="GO" id="GO:0009654">
    <property type="term" value="C:photosystem II oxygen evolving complex"/>
    <property type="evidence" value="ECO:0007669"/>
    <property type="project" value="InterPro"/>
</dbReference>
<evidence type="ECO:0000259" key="2">
    <source>
        <dbReference type="Pfam" id="PF01789"/>
    </source>
</evidence>
<dbReference type="GO" id="GO:0019898">
    <property type="term" value="C:extrinsic component of membrane"/>
    <property type="evidence" value="ECO:0007669"/>
    <property type="project" value="InterPro"/>
</dbReference>
<reference evidence="3" key="1">
    <citation type="journal article" date="2021" name="Nat. Commun.">
        <title>Genomic analyses provide insights into spinach domestication and the genetic basis of agronomic traits.</title>
        <authorList>
            <person name="Cai X."/>
            <person name="Sun X."/>
            <person name="Xu C."/>
            <person name="Sun H."/>
            <person name="Wang X."/>
            <person name="Ge C."/>
            <person name="Zhang Z."/>
            <person name="Wang Q."/>
            <person name="Fei Z."/>
            <person name="Jiao C."/>
            <person name="Wang Q."/>
        </authorList>
    </citation>
    <scope>NUCLEOTIDE SEQUENCE [LARGE SCALE GENOMIC DNA]</scope>
    <source>
        <strain evidence="3">cv. Varoflay</strain>
    </source>
</reference>
<dbReference type="Proteomes" id="UP000813463">
    <property type="component" value="Chromosome 2"/>
</dbReference>
<dbReference type="GeneID" id="110782051"/>
<dbReference type="GO" id="GO:0005509">
    <property type="term" value="F:calcium ion binding"/>
    <property type="evidence" value="ECO:0007669"/>
    <property type="project" value="InterPro"/>
</dbReference>
<dbReference type="RefSeq" id="XP_021841805.1">
    <property type="nucleotide sequence ID" value="XM_021986113.2"/>
</dbReference>
<dbReference type="AlphaFoldDB" id="A0A9R0I3V0"/>
<dbReference type="InterPro" id="IPR002683">
    <property type="entry name" value="PsbP_C"/>
</dbReference>
<dbReference type="GO" id="GO:0009535">
    <property type="term" value="C:chloroplast thylakoid membrane"/>
    <property type="evidence" value="ECO:0000318"/>
    <property type="project" value="GO_Central"/>
</dbReference>
<evidence type="ECO:0000256" key="1">
    <source>
        <dbReference type="SAM" id="MobiDB-lite"/>
    </source>
</evidence>